<dbReference type="EMBL" id="BPQR01000015">
    <property type="protein sequence ID" value="GJE05662.1"/>
    <property type="molecule type" value="Genomic_DNA"/>
</dbReference>
<sequence length="69" mass="7413">MASTQNASCQSCRFFDEHQLNGGQASGDQGLCRFNPPVSQPAPESKGLWPVVAAKDWCGHFNAEMTAAE</sequence>
<organism evidence="1 2">
    <name type="scientific">Methylobacterium jeotgali</name>
    <dbReference type="NCBI Taxonomy" id="381630"/>
    <lineage>
        <taxon>Bacteria</taxon>
        <taxon>Pseudomonadati</taxon>
        <taxon>Pseudomonadota</taxon>
        <taxon>Alphaproteobacteria</taxon>
        <taxon>Hyphomicrobiales</taxon>
        <taxon>Methylobacteriaceae</taxon>
        <taxon>Methylobacterium</taxon>
    </lineage>
</organism>
<keyword evidence="2" id="KW-1185">Reference proteome</keyword>
<reference evidence="1" key="1">
    <citation type="journal article" date="2021" name="Front. Microbiol.">
        <title>Comprehensive Comparative Genomics and Phenotyping of Methylobacterium Species.</title>
        <authorList>
            <person name="Alessa O."/>
            <person name="Ogura Y."/>
            <person name="Fujitani Y."/>
            <person name="Takami H."/>
            <person name="Hayashi T."/>
            <person name="Sahin N."/>
            <person name="Tani A."/>
        </authorList>
    </citation>
    <scope>NUCLEOTIDE SEQUENCE</scope>
    <source>
        <strain evidence="1">LMG 23639</strain>
    </source>
</reference>
<accession>A0ABQ4SR96</accession>
<proteinExistence type="predicted"/>
<reference evidence="1" key="2">
    <citation type="submission" date="2021-08" db="EMBL/GenBank/DDBJ databases">
        <authorList>
            <person name="Tani A."/>
            <person name="Ola A."/>
            <person name="Ogura Y."/>
            <person name="Katsura K."/>
            <person name="Hayashi T."/>
        </authorList>
    </citation>
    <scope>NUCLEOTIDE SEQUENCE</scope>
    <source>
        <strain evidence="1">LMG 23639</strain>
    </source>
</reference>
<gene>
    <name evidence="1" type="ORF">AOPFMNJM_0966</name>
</gene>
<evidence type="ECO:0000313" key="1">
    <source>
        <dbReference type="EMBL" id="GJE05662.1"/>
    </source>
</evidence>
<dbReference type="Proteomes" id="UP001055102">
    <property type="component" value="Unassembled WGS sequence"/>
</dbReference>
<name>A0ABQ4SR96_9HYPH</name>
<protein>
    <submittedName>
        <fullName evidence="1">Uncharacterized protein</fullName>
    </submittedName>
</protein>
<comment type="caution">
    <text evidence="1">The sequence shown here is derived from an EMBL/GenBank/DDBJ whole genome shotgun (WGS) entry which is preliminary data.</text>
</comment>
<dbReference type="RefSeq" id="WP_238274345.1">
    <property type="nucleotide sequence ID" value="NZ_BPQR01000015.1"/>
</dbReference>
<evidence type="ECO:0000313" key="2">
    <source>
        <dbReference type="Proteomes" id="UP001055102"/>
    </source>
</evidence>